<feature type="chain" id="PRO_5020432446" evidence="1">
    <location>
        <begin position="29"/>
        <end position="384"/>
    </location>
</feature>
<dbReference type="EMBL" id="QWEX01000001">
    <property type="protein sequence ID" value="RXV72952.1"/>
    <property type="molecule type" value="Genomic_DNA"/>
</dbReference>
<dbReference type="PANTHER" id="PTHR47197:SF3">
    <property type="entry name" value="DIHYDRO-HEME D1 DEHYDROGENASE"/>
    <property type="match status" value="1"/>
</dbReference>
<protein>
    <submittedName>
        <fullName evidence="2">Uncharacterized protein</fullName>
    </submittedName>
</protein>
<dbReference type="Pfam" id="PF07676">
    <property type="entry name" value="PD40"/>
    <property type="match status" value="1"/>
</dbReference>
<reference evidence="2 3" key="1">
    <citation type="submission" date="2018-08" db="EMBL/GenBank/DDBJ databases">
        <title>Mountain-cultivated ginseng endophyte, Burkholderia stabilis and its activity against ginseng root rot disease.</title>
        <authorList>
            <person name="Tapan Kumar M."/>
            <person name="Bae H."/>
            <person name="Shanmugam G."/>
            <person name="Jeon J."/>
        </authorList>
    </citation>
    <scope>NUCLEOTIDE SEQUENCE [LARGE SCALE GENOMIC DNA]</scope>
    <source>
        <strain evidence="2 3">EB159</strain>
    </source>
</reference>
<sequence>MRVDFKPRILHRAVLAVALAMLAAGACAQTEPAAATPAKTDAPAVIAVGNGPAGIAFGPDGKRLYVTSNSDNTVAVIDVAAGQRMRDLGDRPAKPAKDGCPDNFCRGMGATGIAIAADERHAYVSSMRPDSLAQLDLDSGRVDGVAKVQRFPQAVAVSPDGTRAYVLNVVANSVSVVDLATFRTLGKPIALSGGNAGNQPFGRPAALALSADGRRLFVTNGVAGGIDAFDTQTRAQVGTIADADAYDVAVEPGSGDLVALFRDGIAAYDANTLRPRQAAQYCRALTSYHLAFSPDGRTVAFTLPQENTVLVADRATGMLRAAYRTGEWPLALAFSPDGSRLAVLNASQDGSVSLFNVRDPGRLADYVAANGELFCQPAAQAASQ</sequence>
<proteinExistence type="predicted"/>
<evidence type="ECO:0000256" key="1">
    <source>
        <dbReference type="SAM" id="SignalP"/>
    </source>
</evidence>
<dbReference type="PANTHER" id="PTHR47197">
    <property type="entry name" value="PROTEIN NIRF"/>
    <property type="match status" value="1"/>
</dbReference>
<gene>
    <name evidence="2" type="ORF">D1006_11795</name>
</gene>
<organism evidence="2 3">
    <name type="scientific">Burkholderia stabilis</name>
    <dbReference type="NCBI Taxonomy" id="95485"/>
    <lineage>
        <taxon>Bacteria</taxon>
        <taxon>Pseudomonadati</taxon>
        <taxon>Pseudomonadota</taxon>
        <taxon>Betaproteobacteria</taxon>
        <taxon>Burkholderiales</taxon>
        <taxon>Burkholderiaceae</taxon>
        <taxon>Burkholderia</taxon>
        <taxon>Burkholderia cepacia complex</taxon>
    </lineage>
</organism>
<dbReference type="InterPro" id="IPR015943">
    <property type="entry name" value="WD40/YVTN_repeat-like_dom_sf"/>
</dbReference>
<feature type="signal peptide" evidence="1">
    <location>
        <begin position="1"/>
        <end position="28"/>
    </location>
</feature>
<dbReference type="Gene3D" id="2.130.10.10">
    <property type="entry name" value="YVTN repeat-like/Quinoprotein amine dehydrogenase"/>
    <property type="match status" value="3"/>
</dbReference>
<evidence type="ECO:0000313" key="2">
    <source>
        <dbReference type="EMBL" id="RXV72952.1"/>
    </source>
</evidence>
<dbReference type="InterPro" id="IPR001680">
    <property type="entry name" value="WD40_rpt"/>
</dbReference>
<name>A0A4Q2AR29_9BURK</name>
<dbReference type="InterPro" id="IPR019405">
    <property type="entry name" value="Lactonase_7-beta_prop"/>
</dbReference>
<dbReference type="InterPro" id="IPR011048">
    <property type="entry name" value="Haem_d1_sf"/>
</dbReference>
<keyword evidence="1" id="KW-0732">Signal</keyword>
<comment type="caution">
    <text evidence="2">The sequence shown here is derived from an EMBL/GenBank/DDBJ whole genome shotgun (WGS) entry which is preliminary data.</text>
</comment>
<dbReference type="PROSITE" id="PS51257">
    <property type="entry name" value="PROKAR_LIPOPROTEIN"/>
    <property type="match status" value="1"/>
</dbReference>
<dbReference type="Pfam" id="PF00400">
    <property type="entry name" value="WD40"/>
    <property type="match status" value="1"/>
</dbReference>
<dbReference type="Proteomes" id="UP000289650">
    <property type="component" value="Unassembled WGS sequence"/>
</dbReference>
<dbReference type="RefSeq" id="WP_129513810.1">
    <property type="nucleotide sequence ID" value="NZ_QWEX01000001.1"/>
</dbReference>
<dbReference type="InterPro" id="IPR011659">
    <property type="entry name" value="WD40"/>
</dbReference>
<dbReference type="Pfam" id="PF10282">
    <property type="entry name" value="Lactonase"/>
    <property type="match status" value="1"/>
</dbReference>
<dbReference type="AlphaFoldDB" id="A0A4Q2AR29"/>
<dbReference type="SUPFAM" id="SSF51004">
    <property type="entry name" value="C-terminal (heme d1) domain of cytochrome cd1-nitrite reductase"/>
    <property type="match status" value="2"/>
</dbReference>
<dbReference type="InterPro" id="IPR051200">
    <property type="entry name" value="Host-pathogen_enzymatic-act"/>
</dbReference>
<accession>A0A4Q2AR29</accession>
<evidence type="ECO:0000313" key="3">
    <source>
        <dbReference type="Proteomes" id="UP000289650"/>
    </source>
</evidence>
<dbReference type="OrthoDB" id="9778341at2"/>